<gene>
    <name evidence="1" type="ORF">A7A08_00499</name>
</gene>
<sequence>MDDRNALLTQPDRQLAIKGADHHRHSAEPVETDQPVVDDLGIVGIAEGDDDVVGLVRCAAGDLKQREIVGQDQAVAQWRDLMGLVALGDEPGGQPDRDLFSQLDFFCLGRRDLLYLDFHMVCLPGQPTQARGKMIAAQYDPCQGRDDPFVWLFVFCLKCGPKFSPDRVLFQESPEVTAGCRFQIVERVVRVAPTDDLRWRDRHDPVRAAVFDERLTAQTLEHVQVEDPHEL</sequence>
<dbReference type="Proteomes" id="UP000095087">
    <property type="component" value="Unassembled WGS sequence"/>
</dbReference>
<protein>
    <submittedName>
        <fullName evidence="1">Uncharacterized protein</fullName>
    </submittedName>
</protein>
<dbReference type="EMBL" id="MASI01000001">
    <property type="protein sequence ID" value="ODA68667.1"/>
    <property type="molecule type" value="Genomic_DNA"/>
</dbReference>
<name>A0A1E2S2F6_9HYPH</name>
<reference evidence="1 2" key="1">
    <citation type="submission" date="2016-07" db="EMBL/GenBank/DDBJ databases">
        <title>Draft genome sequence of Methyloligella halotolerans C2T (VKM B-2706T=CCUG 61687T=DSM 25045T), a halotolerant polyhydroxybutyrate accumulating methylotroph.</title>
        <authorList>
            <person name="Vasilenko O.V."/>
            <person name="Doronina N.V."/>
            <person name="Poroshina M.N."/>
            <person name="Tarlachkov S.V."/>
            <person name="Trotsenko Y.A."/>
        </authorList>
    </citation>
    <scope>NUCLEOTIDE SEQUENCE [LARGE SCALE GENOMIC DNA]</scope>
    <source>
        <strain evidence="1 2">VKM B-2706</strain>
    </source>
</reference>
<evidence type="ECO:0000313" key="1">
    <source>
        <dbReference type="EMBL" id="ODA68667.1"/>
    </source>
</evidence>
<keyword evidence="2" id="KW-1185">Reference proteome</keyword>
<proteinExistence type="predicted"/>
<organism evidence="1 2">
    <name type="scientific">Methyloligella halotolerans</name>
    <dbReference type="NCBI Taxonomy" id="1177755"/>
    <lineage>
        <taxon>Bacteria</taxon>
        <taxon>Pseudomonadati</taxon>
        <taxon>Pseudomonadota</taxon>
        <taxon>Alphaproteobacteria</taxon>
        <taxon>Hyphomicrobiales</taxon>
        <taxon>Hyphomicrobiaceae</taxon>
        <taxon>Methyloligella</taxon>
    </lineage>
</organism>
<evidence type="ECO:0000313" key="2">
    <source>
        <dbReference type="Proteomes" id="UP000095087"/>
    </source>
</evidence>
<comment type="caution">
    <text evidence="1">The sequence shown here is derived from an EMBL/GenBank/DDBJ whole genome shotgun (WGS) entry which is preliminary data.</text>
</comment>
<dbReference type="AlphaFoldDB" id="A0A1E2S2F6"/>
<accession>A0A1E2S2F6</accession>
<dbReference type="RefSeq" id="WP_069093919.1">
    <property type="nucleotide sequence ID" value="NZ_MASI01000001.1"/>
</dbReference>
<dbReference type="STRING" id="1177755.A7A08_00499"/>